<dbReference type="EMBL" id="NGKA01000002">
    <property type="protein sequence ID" value="RSU15101.1"/>
    <property type="molecule type" value="Genomic_DNA"/>
</dbReference>
<dbReference type="AlphaFoldDB" id="A0A430B4D6"/>
<proteinExistence type="predicted"/>
<dbReference type="InterPro" id="IPR000683">
    <property type="entry name" value="Gfo/Idh/MocA-like_OxRdtase_N"/>
</dbReference>
<protein>
    <submittedName>
        <fullName evidence="3">Oxidoreductase</fullName>
    </submittedName>
</protein>
<feature type="domain" description="GFO/IDH/MocA-like oxidoreductase" evidence="2">
    <location>
        <begin position="159"/>
        <end position="227"/>
    </location>
</feature>
<organism evidence="3 4">
    <name type="scientific">Vagococcus elongatus</name>
    <dbReference type="NCBI Taxonomy" id="180344"/>
    <lineage>
        <taxon>Bacteria</taxon>
        <taxon>Bacillati</taxon>
        <taxon>Bacillota</taxon>
        <taxon>Bacilli</taxon>
        <taxon>Lactobacillales</taxon>
        <taxon>Enterococcaceae</taxon>
        <taxon>Vagococcus</taxon>
    </lineage>
</organism>
<dbReference type="RefSeq" id="WP_126806694.1">
    <property type="nucleotide sequence ID" value="NZ_NGKA01000002.1"/>
</dbReference>
<evidence type="ECO:0000313" key="4">
    <source>
        <dbReference type="Proteomes" id="UP000287605"/>
    </source>
</evidence>
<dbReference type="Gene3D" id="3.30.360.10">
    <property type="entry name" value="Dihydrodipicolinate Reductase, domain 2"/>
    <property type="match status" value="1"/>
</dbReference>
<dbReference type="OrthoDB" id="9815825at2"/>
<dbReference type="PANTHER" id="PTHR43054">
    <property type="match status" value="1"/>
</dbReference>
<evidence type="ECO:0000313" key="3">
    <source>
        <dbReference type="EMBL" id="RSU15101.1"/>
    </source>
</evidence>
<dbReference type="Pfam" id="PF01408">
    <property type="entry name" value="GFO_IDH_MocA"/>
    <property type="match status" value="1"/>
</dbReference>
<keyword evidence="4" id="KW-1185">Reference proteome</keyword>
<dbReference type="SUPFAM" id="SSF55347">
    <property type="entry name" value="Glyceraldehyde-3-phosphate dehydrogenase-like, C-terminal domain"/>
    <property type="match status" value="1"/>
</dbReference>
<dbReference type="Gene3D" id="3.40.50.720">
    <property type="entry name" value="NAD(P)-binding Rossmann-like Domain"/>
    <property type="match status" value="1"/>
</dbReference>
<name>A0A430B4D6_9ENTE</name>
<sequence>MLNLGIIGTNWITHQFVEAAIAIKEFELHSVYSRKENTALEFGKPYEVTNIFTDLEQFLADPALEVVYIASPNSLHYEQAKAAILNKKHVIVEKPAVSMYGELEELVTLAAEHGVFYFEAARNIHEANFKKVAELLPPKEELVAANFTFMKYSSRYDAVLAGEDPNIFSPRFSGGALMDLGIYLVYAAVAWFGVPENVHYFARKISTGVDGTGQIIFRYANFDVVMMTGKTSTSFMPAEIISYQETILLDAVNSISEVKIYHRQTDETEIIPVTKEENPMVEEAAVFADMINHPQENEKEYEQLLELTKDVHKIMEELRLQENITFPADKNN</sequence>
<dbReference type="Pfam" id="PF22725">
    <property type="entry name" value="GFO_IDH_MocA_C3"/>
    <property type="match status" value="1"/>
</dbReference>
<reference evidence="3 4" key="1">
    <citation type="submission" date="2017-05" db="EMBL/GenBank/DDBJ databases">
        <title>Vagococcus spp. assemblies.</title>
        <authorList>
            <person name="Gulvik C.A."/>
        </authorList>
    </citation>
    <scope>NUCLEOTIDE SEQUENCE [LARGE SCALE GENOMIC DNA]</scope>
    <source>
        <strain evidence="3 4">CCUG 51432</strain>
    </source>
</reference>
<feature type="domain" description="Gfo/Idh/MocA-like oxidoreductase N-terminal" evidence="1">
    <location>
        <begin position="3"/>
        <end position="118"/>
    </location>
</feature>
<dbReference type="InterPro" id="IPR036291">
    <property type="entry name" value="NAD(P)-bd_dom_sf"/>
</dbReference>
<dbReference type="SUPFAM" id="SSF51735">
    <property type="entry name" value="NAD(P)-binding Rossmann-fold domains"/>
    <property type="match status" value="1"/>
</dbReference>
<dbReference type="PANTHER" id="PTHR43054:SF1">
    <property type="entry name" value="SCYLLO-INOSITOL 2-DEHYDROGENASE (NADP(+)) IOLU"/>
    <property type="match status" value="1"/>
</dbReference>
<dbReference type="InterPro" id="IPR055170">
    <property type="entry name" value="GFO_IDH_MocA-like_dom"/>
</dbReference>
<gene>
    <name evidence="3" type="ORF">CBF29_01855</name>
</gene>
<dbReference type="Proteomes" id="UP000287605">
    <property type="component" value="Unassembled WGS sequence"/>
</dbReference>
<evidence type="ECO:0000259" key="1">
    <source>
        <dbReference type="Pfam" id="PF01408"/>
    </source>
</evidence>
<dbReference type="GO" id="GO:0000166">
    <property type="term" value="F:nucleotide binding"/>
    <property type="evidence" value="ECO:0007669"/>
    <property type="project" value="InterPro"/>
</dbReference>
<comment type="caution">
    <text evidence="3">The sequence shown here is derived from an EMBL/GenBank/DDBJ whole genome shotgun (WGS) entry which is preliminary data.</text>
</comment>
<evidence type="ECO:0000259" key="2">
    <source>
        <dbReference type="Pfam" id="PF22725"/>
    </source>
</evidence>
<accession>A0A430B4D6</accession>